<evidence type="ECO:0000313" key="1">
    <source>
        <dbReference type="EMBL" id="GFA36496.1"/>
    </source>
</evidence>
<accession>A0A699JHA6</accession>
<feature type="non-terminal residue" evidence="1">
    <location>
        <position position="1"/>
    </location>
</feature>
<sequence>VVVIVVVVGIVDEDGVEISVEAEGATTSTSRSFEIKEVEFLEVDTNGGDSLSSTIIVDDGGVSLLLRVVVQIASAHKKSGAFKKISIVLAASTRV</sequence>
<gene>
    <name evidence="1" type="ORF">Tci_608468</name>
</gene>
<reference evidence="1" key="1">
    <citation type="journal article" date="2019" name="Sci. Rep.">
        <title>Draft genome of Tanacetum cinerariifolium, the natural source of mosquito coil.</title>
        <authorList>
            <person name="Yamashiro T."/>
            <person name="Shiraishi A."/>
            <person name="Satake H."/>
            <person name="Nakayama K."/>
        </authorList>
    </citation>
    <scope>NUCLEOTIDE SEQUENCE</scope>
</reference>
<protein>
    <submittedName>
        <fullName evidence="1">Uncharacterized protein</fullName>
    </submittedName>
</protein>
<dbReference type="AlphaFoldDB" id="A0A699JHA6"/>
<organism evidence="1">
    <name type="scientific">Tanacetum cinerariifolium</name>
    <name type="common">Dalmatian daisy</name>
    <name type="synonym">Chrysanthemum cinerariifolium</name>
    <dbReference type="NCBI Taxonomy" id="118510"/>
    <lineage>
        <taxon>Eukaryota</taxon>
        <taxon>Viridiplantae</taxon>
        <taxon>Streptophyta</taxon>
        <taxon>Embryophyta</taxon>
        <taxon>Tracheophyta</taxon>
        <taxon>Spermatophyta</taxon>
        <taxon>Magnoliopsida</taxon>
        <taxon>eudicotyledons</taxon>
        <taxon>Gunneridae</taxon>
        <taxon>Pentapetalae</taxon>
        <taxon>asterids</taxon>
        <taxon>campanulids</taxon>
        <taxon>Asterales</taxon>
        <taxon>Asteraceae</taxon>
        <taxon>Asteroideae</taxon>
        <taxon>Anthemideae</taxon>
        <taxon>Anthemidinae</taxon>
        <taxon>Tanacetum</taxon>
    </lineage>
</organism>
<dbReference type="EMBL" id="BKCJ010411525">
    <property type="protein sequence ID" value="GFA36496.1"/>
    <property type="molecule type" value="Genomic_DNA"/>
</dbReference>
<name>A0A699JHA6_TANCI</name>
<proteinExistence type="predicted"/>
<comment type="caution">
    <text evidence="1">The sequence shown here is derived from an EMBL/GenBank/DDBJ whole genome shotgun (WGS) entry which is preliminary data.</text>
</comment>